<feature type="transmembrane region" description="Helical" evidence="1">
    <location>
        <begin position="29"/>
        <end position="52"/>
    </location>
</feature>
<keyword evidence="3" id="KW-1185">Reference proteome</keyword>
<dbReference type="OrthoDB" id="3049086at2759"/>
<keyword evidence="1" id="KW-0472">Membrane</keyword>
<accession>A0A9P6BUR2</accession>
<proteinExistence type="predicted"/>
<dbReference type="EMBL" id="MU152438">
    <property type="protein sequence ID" value="KAF9440556.1"/>
    <property type="molecule type" value="Genomic_DNA"/>
</dbReference>
<sequence length="126" mass="14310">MPAGSVIAGVPTVTAVWYFRTYRQDPWSLKAFVSFVWAVDVANFISTVGWIYHALVLREVGQGQGHRACANWIINTQTILTELSCCLVELFFILRMWRFAEKKQWAIFAVCSSEARIKNLTDASAF</sequence>
<keyword evidence="1" id="KW-1133">Transmembrane helix</keyword>
<evidence type="ECO:0000313" key="3">
    <source>
        <dbReference type="Proteomes" id="UP000807342"/>
    </source>
</evidence>
<comment type="caution">
    <text evidence="2">The sequence shown here is derived from an EMBL/GenBank/DDBJ whole genome shotgun (WGS) entry which is preliminary data.</text>
</comment>
<dbReference type="AlphaFoldDB" id="A0A9P6BUR2"/>
<gene>
    <name evidence="2" type="ORF">P691DRAFT_767600</name>
</gene>
<evidence type="ECO:0000256" key="1">
    <source>
        <dbReference type="SAM" id="Phobius"/>
    </source>
</evidence>
<protein>
    <submittedName>
        <fullName evidence="2">Uncharacterized protein</fullName>
    </submittedName>
</protein>
<organism evidence="2 3">
    <name type="scientific">Macrolepiota fuliginosa MF-IS2</name>
    <dbReference type="NCBI Taxonomy" id="1400762"/>
    <lineage>
        <taxon>Eukaryota</taxon>
        <taxon>Fungi</taxon>
        <taxon>Dikarya</taxon>
        <taxon>Basidiomycota</taxon>
        <taxon>Agaricomycotina</taxon>
        <taxon>Agaricomycetes</taxon>
        <taxon>Agaricomycetidae</taxon>
        <taxon>Agaricales</taxon>
        <taxon>Agaricineae</taxon>
        <taxon>Agaricaceae</taxon>
        <taxon>Macrolepiota</taxon>
    </lineage>
</organism>
<feature type="transmembrane region" description="Helical" evidence="1">
    <location>
        <begin position="72"/>
        <end position="94"/>
    </location>
</feature>
<dbReference type="Proteomes" id="UP000807342">
    <property type="component" value="Unassembled WGS sequence"/>
</dbReference>
<keyword evidence="1" id="KW-0812">Transmembrane</keyword>
<reference evidence="2" key="1">
    <citation type="submission" date="2020-11" db="EMBL/GenBank/DDBJ databases">
        <authorList>
            <consortium name="DOE Joint Genome Institute"/>
            <person name="Ahrendt S."/>
            <person name="Riley R."/>
            <person name="Andreopoulos W."/>
            <person name="Labutti K."/>
            <person name="Pangilinan J."/>
            <person name="Ruiz-Duenas F.J."/>
            <person name="Barrasa J.M."/>
            <person name="Sanchez-Garcia M."/>
            <person name="Camarero S."/>
            <person name="Miyauchi S."/>
            <person name="Serrano A."/>
            <person name="Linde D."/>
            <person name="Babiker R."/>
            <person name="Drula E."/>
            <person name="Ayuso-Fernandez I."/>
            <person name="Pacheco R."/>
            <person name="Padilla G."/>
            <person name="Ferreira P."/>
            <person name="Barriuso J."/>
            <person name="Kellner H."/>
            <person name="Castanera R."/>
            <person name="Alfaro M."/>
            <person name="Ramirez L."/>
            <person name="Pisabarro A.G."/>
            <person name="Kuo A."/>
            <person name="Tritt A."/>
            <person name="Lipzen A."/>
            <person name="He G."/>
            <person name="Yan M."/>
            <person name="Ng V."/>
            <person name="Cullen D."/>
            <person name="Martin F."/>
            <person name="Rosso M.-N."/>
            <person name="Henrissat B."/>
            <person name="Hibbett D."/>
            <person name="Martinez A.T."/>
            <person name="Grigoriev I.V."/>
        </authorList>
    </citation>
    <scope>NUCLEOTIDE SEQUENCE</scope>
    <source>
        <strain evidence="2">MF-IS2</strain>
    </source>
</reference>
<evidence type="ECO:0000313" key="2">
    <source>
        <dbReference type="EMBL" id="KAF9440556.1"/>
    </source>
</evidence>
<name>A0A9P6BUR2_9AGAR</name>